<proteinExistence type="predicted"/>
<evidence type="ECO:0000256" key="1">
    <source>
        <dbReference type="SAM" id="MobiDB-lite"/>
    </source>
</evidence>
<dbReference type="AlphaFoldDB" id="A0A9N9MWH5"/>
<evidence type="ECO:0008006" key="4">
    <source>
        <dbReference type="Google" id="ProtNLM"/>
    </source>
</evidence>
<gene>
    <name evidence="2" type="ORF">CEUTPL_LOCUS11821</name>
</gene>
<dbReference type="OrthoDB" id="6487365at2759"/>
<evidence type="ECO:0000313" key="3">
    <source>
        <dbReference type="Proteomes" id="UP001152799"/>
    </source>
</evidence>
<accession>A0A9N9MWH5</accession>
<name>A0A9N9MWH5_9CUCU</name>
<feature type="compositionally biased region" description="Basic and acidic residues" evidence="1">
    <location>
        <begin position="203"/>
        <end position="225"/>
    </location>
</feature>
<dbReference type="Proteomes" id="UP001152799">
    <property type="component" value="Chromosome 7"/>
</dbReference>
<reference evidence="2" key="1">
    <citation type="submission" date="2022-01" db="EMBL/GenBank/DDBJ databases">
        <authorList>
            <person name="King R."/>
        </authorList>
    </citation>
    <scope>NUCLEOTIDE SEQUENCE</scope>
</reference>
<keyword evidence="3" id="KW-1185">Reference proteome</keyword>
<feature type="region of interest" description="Disordered" evidence="1">
    <location>
        <begin position="199"/>
        <end position="228"/>
    </location>
</feature>
<organism evidence="2 3">
    <name type="scientific">Ceutorhynchus assimilis</name>
    <name type="common">cabbage seed weevil</name>
    <dbReference type="NCBI Taxonomy" id="467358"/>
    <lineage>
        <taxon>Eukaryota</taxon>
        <taxon>Metazoa</taxon>
        <taxon>Ecdysozoa</taxon>
        <taxon>Arthropoda</taxon>
        <taxon>Hexapoda</taxon>
        <taxon>Insecta</taxon>
        <taxon>Pterygota</taxon>
        <taxon>Neoptera</taxon>
        <taxon>Endopterygota</taxon>
        <taxon>Coleoptera</taxon>
        <taxon>Polyphaga</taxon>
        <taxon>Cucujiformia</taxon>
        <taxon>Curculionidae</taxon>
        <taxon>Ceutorhynchinae</taxon>
        <taxon>Ceutorhynchus</taxon>
    </lineage>
</organism>
<feature type="region of interest" description="Disordered" evidence="1">
    <location>
        <begin position="313"/>
        <end position="338"/>
    </location>
</feature>
<sequence length="338" mass="37791">MQISTKGEHSGVTKKSKANVDPHFFECQYNAADDGAVASTSRDFTNYDNFSSLEEEDDSYSDVPDFLPDLQPTPVDASVVKIEIEEEPLKIKNEPLIIENDPLTSDTYVEPTLPFIKEEPAEEPDQIALKNVDQLDESERQSIQMFFDSMARTVMNLSPSFVSRIKSEVLRVVSDIEMEANKKKMEQEPSRKTANVIAASDETEPRIEIKNENNEEAEASTKLDEPELLDPELLDLDHDANYEPLAKKKKIEQPSSSLQVHRTPRTLHEPVETFFQSIAYTVKSFPPPFVCKAKVAVLKVISKMEVEACRSHQSGYTDGGGGGDDSSRPDLLPSGSNY</sequence>
<feature type="region of interest" description="Disordered" evidence="1">
    <location>
        <begin position="48"/>
        <end position="68"/>
    </location>
</feature>
<evidence type="ECO:0000313" key="2">
    <source>
        <dbReference type="EMBL" id="CAG9771386.1"/>
    </source>
</evidence>
<protein>
    <recommendedName>
        <fullName evidence="4">BESS domain-containing protein</fullName>
    </recommendedName>
</protein>
<dbReference type="EMBL" id="OU892283">
    <property type="protein sequence ID" value="CAG9771386.1"/>
    <property type="molecule type" value="Genomic_DNA"/>
</dbReference>